<keyword evidence="4" id="KW-0029">Amino-acid transport</keyword>
<proteinExistence type="inferred from homology"/>
<evidence type="ECO:0000256" key="3">
    <source>
        <dbReference type="ARBA" id="ARBA00022729"/>
    </source>
</evidence>
<feature type="chain" id="PRO_5039028286" evidence="5">
    <location>
        <begin position="20"/>
        <end position="391"/>
    </location>
</feature>
<evidence type="ECO:0000256" key="2">
    <source>
        <dbReference type="ARBA" id="ARBA00022448"/>
    </source>
</evidence>
<evidence type="ECO:0000256" key="4">
    <source>
        <dbReference type="ARBA" id="ARBA00022970"/>
    </source>
</evidence>
<evidence type="ECO:0000313" key="7">
    <source>
        <dbReference type="EMBL" id="MBB5335651.1"/>
    </source>
</evidence>
<dbReference type="PRINTS" id="PR00337">
    <property type="entry name" value="LEUILEVALBP"/>
</dbReference>
<comment type="similarity">
    <text evidence="1">Belongs to the leucine-binding protein family.</text>
</comment>
<comment type="caution">
    <text evidence="7">The sequence shown here is derived from an EMBL/GenBank/DDBJ whole genome shotgun (WGS) entry which is preliminary data.</text>
</comment>
<accession>A0A840UD45</accession>
<keyword evidence="2" id="KW-0813">Transport</keyword>
<feature type="signal peptide" evidence="5">
    <location>
        <begin position="1"/>
        <end position="19"/>
    </location>
</feature>
<dbReference type="PANTHER" id="PTHR30483:SF6">
    <property type="entry name" value="PERIPLASMIC BINDING PROTEIN OF ABC TRANSPORTER FOR NATURAL AMINO ACIDS"/>
    <property type="match status" value="1"/>
</dbReference>
<sequence length="391" mass="41462">MLKKNIFKATAVSIGLAFAVLGAAGCGNGSGSSDTIKIGGDLELTGNNASYGTSAGNGAQIAFDDVNAAGGINGKKIEFIKADNKSEPAEAANAITKLISTDKASVIFGACTSSNTIAMTQIADDQKVPVVSPFATNPKVTVGDDGKVNDYMFRACFIDPFQGTVMGNFATKTLKVKKVALYIDNSSDYSKGLAHFFQESFTKNGGTIVDTEAYLQKDTDFKATLTKIAASNPDMIYIPGYYEEVGKIIKQARDLGITVPICGGDGWDSSKLVAIAGPDALNNTYFTNHYSVENKSPETAAFIKKYKEKYQQTPDAAAVLGYDAASMIIDAIKKAGSTKPEKIKEALASIKDLKLVTGTISIDKSHNPVKQAVIIEFKDGKQTFKQAVSPE</sequence>
<evidence type="ECO:0000256" key="1">
    <source>
        <dbReference type="ARBA" id="ARBA00010062"/>
    </source>
</evidence>
<name>A0A840UD45_9FIRM</name>
<organism evidence="7 8">
    <name type="scientific">Pectinatus brassicae</name>
    <dbReference type="NCBI Taxonomy" id="862415"/>
    <lineage>
        <taxon>Bacteria</taxon>
        <taxon>Bacillati</taxon>
        <taxon>Bacillota</taxon>
        <taxon>Negativicutes</taxon>
        <taxon>Selenomonadales</taxon>
        <taxon>Selenomonadaceae</taxon>
        <taxon>Pectinatus</taxon>
    </lineage>
</organism>
<reference evidence="7 8" key="1">
    <citation type="submission" date="2020-08" db="EMBL/GenBank/DDBJ databases">
        <title>Genomic Encyclopedia of Type Strains, Phase IV (KMG-IV): sequencing the most valuable type-strain genomes for metagenomic binning, comparative biology and taxonomic classification.</title>
        <authorList>
            <person name="Goeker M."/>
        </authorList>
    </citation>
    <scope>NUCLEOTIDE SEQUENCE [LARGE SCALE GENOMIC DNA]</scope>
    <source>
        <strain evidence="7 8">DSM 24661</strain>
    </source>
</reference>
<dbReference type="RefSeq" id="WP_183859834.1">
    <property type="nucleotide sequence ID" value="NZ_JACHFH010000007.1"/>
</dbReference>
<evidence type="ECO:0000259" key="6">
    <source>
        <dbReference type="Pfam" id="PF13458"/>
    </source>
</evidence>
<keyword evidence="8" id="KW-1185">Reference proteome</keyword>
<protein>
    <submittedName>
        <fullName evidence="7">Branched-chain amino acid transport system substrate-binding protein</fullName>
    </submittedName>
</protein>
<dbReference type="PANTHER" id="PTHR30483">
    <property type="entry name" value="LEUCINE-SPECIFIC-BINDING PROTEIN"/>
    <property type="match status" value="1"/>
</dbReference>
<dbReference type="InterPro" id="IPR051010">
    <property type="entry name" value="BCAA_transport"/>
</dbReference>
<evidence type="ECO:0000256" key="5">
    <source>
        <dbReference type="SAM" id="SignalP"/>
    </source>
</evidence>
<dbReference type="Proteomes" id="UP000559117">
    <property type="component" value="Unassembled WGS sequence"/>
</dbReference>
<dbReference type="GO" id="GO:0006865">
    <property type="term" value="P:amino acid transport"/>
    <property type="evidence" value="ECO:0007669"/>
    <property type="project" value="UniProtKB-KW"/>
</dbReference>
<dbReference type="EMBL" id="JACHFH010000007">
    <property type="protein sequence ID" value="MBB5335651.1"/>
    <property type="molecule type" value="Genomic_DNA"/>
</dbReference>
<dbReference type="InterPro" id="IPR000709">
    <property type="entry name" value="Leu_Ile_Val-bd"/>
</dbReference>
<gene>
    <name evidence="7" type="ORF">HNR32_000783</name>
</gene>
<dbReference type="CDD" id="cd06347">
    <property type="entry name" value="PBP1_ABC_LivK_ligand_binding-like"/>
    <property type="match status" value="1"/>
</dbReference>
<feature type="domain" description="Leucine-binding protein" evidence="6">
    <location>
        <begin position="35"/>
        <end position="380"/>
    </location>
</feature>
<dbReference type="InterPro" id="IPR028082">
    <property type="entry name" value="Peripla_BP_I"/>
</dbReference>
<dbReference type="Gene3D" id="3.40.50.2300">
    <property type="match status" value="2"/>
</dbReference>
<keyword evidence="3 5" id="KW-0732">Signal</keyword>
<dbReference type="Pfam" id="PF13458">
    <property type="entry name" value="Peripla_BP_6"/>
    <property type="match status" value="1"/>
</dbReference>
<dbReference type="InterPro" id="IPR028081">
    <property type="entry name" value="Leu-bd"/>
</dbReference>
<dbReference type="PROSITE" id="PS51257">
    <property type="entry name" value="PROKAR_LIPOPROTEIN"/>
    <property type="match status" value="1"/>
</dbReference>
<evidence type="ECO:0000313" key="8">
    <source>
        <dbReference type="Proteomes" id="UP000559117"/>
    </source>
</evidence>
<dbReference type="AlphaFoldDB" id="A0A840UD45"/>
<dbReference type="SUPFAM" id="SSF53822">
    <property type="entry name" value="Periplasmic binding protein-like I"/>
    <property type="match status" value="1"/>
</dbReference>